<feature type="compositionally biased region" description="Basic and acidic residues" evidence="1">
    <location>
        <begin position="89"/>
        <end position="99"/>
    </location>
</feature>
<keyword evidence="3" id="KW-1185">Reference proteome</keyword>
<feature type="region of interest" description="Disordered" evidence="1">
    <location>
        <begin position="126"/>
        <end position="147"/>
    </location>
</feature>
<dbReference type="EMBL" id="CAACVG010007288">
    <property type="protein sequence ID" value="VEN44670.1"/>
    <property type="molecule type" value="Genomic_DNA"/>
</dbReference>
<feature type="compositionally biased region" description="Low complexity" evidence="1">
    <location>
        <begin position="370"/>
        <end position="385"/>
    </location>
</feature>
<feature type="region of interest" description="Disordered" evidence="1">
    <location>
        <begin position="1"/>
        <end position="45"/>
    </location>
</feature>
<accession>A0A653CC81</accession>
<dbReference type="OrthoDB" id="10065127at2759"/>
<feature type="region of interest" description="Disordered" evidence="1">
    <location>
        <begin position="927"/>
        <end position="991"/>
    </location>
</feature>
<reference evidence="2 3" key="1">
    <citation type="submission" date="2019-01" db="EMBL/GenBank/DDBJ databases">
        <authorList>
            <person name="Sayadi A."/>
        </authorList>
    </citation>
    <scope>NUCLEOTIDE SEQUENCE [LARGE SCALE GENOMIC DNA]</scope>
</reference>
<feature type="compositionally biased region" description="Low complexity" evidence="1">
    <location>
        <begin position="229"/>
        <end position="248"/>
    </location>
</feature>
<organism evidence="2 3">
    <name type="scientific">Callosobruchus maculatus</name>
    <name type="common">Southern cowpea weevil</name>
    <name type="synonym">Pulse bruchid</name>
    <dbReference type="NCBI Taxonomy" id="64391"/>
    <lineage>
        <taxon>Eukaryota</taxon>
        <taxon>Metazoa</taxon>
        <taxon>Ecdysozoa</taxon>
        <taxon>Arthropoda</taxon>
        <taxon>Hexapoda</taxon>
        <taxon>Insecta</taxon>
        <taxon>Pterygota</taxon>
        <taxon>Neoptera</taxon>
        <taxon>Endopterygota</taxon>
        <taxon>Coleoptera</taxon>
        <taxon>Polyphaga</taxon>
        <taxon>Cucujiformia</taxon>
        <taxon>Chrysomeloidea</taxon>
        <taxon>Chrysomelidae</taxon>
        <taxon>Bruchinae</taxon>
        <taxon>Bruchini</taxon>
        <taxon>Callosobruchus</taxon>
    </lineage>
</organism>
<evidence type="ECO:0000256" key="1">
    <source>
        <dbReference type="SAM" id="MobiDB-lite"/>
    </source>
</evidence>
<evidence type="ECO:0000313" key="2">
    <source>
        <dbReference type="EMBL" id="VEN44670.1"/>
    </source>
</evidence>
<dbReference type="Proteomes" id="UP000410492">
    <property type="component" value="Unassembled WGS sequence"/>
</dbReference>
<feature type="compositionally biased region" description="Low complexity" evidence="1">
    <location>
        <begin position="429"/>
        <end position="439"/>
    </location>
</feature>
<feature type="region of interest" description="Disordered" evidence="1">
    <location>
        <begin position="876"/>
        <end position="896"/>
    </location>
</feature>
<feature type="compositionally biased region" description="Polar residues" evidence="1">
    <location>
        <begin position="1"/>
        <end position="22"/>
    </location>
</feature>
<evidence type="ECO:0000313" key="3">
    <source>
        <dbReference type="Proteomes" id="UP000410492"/>
    </source>
</evidence>
<feature type="compositionally biased region" description="Polar residues" evidence="1">
    <location>
        <begin position="30"/>
        <end position="44"/>
    </location>
</feature>
<dbReference type="AlphaFoldDB" id="A0A653CC81"/>
<feature type="compositionally biased region" description="Basic residues" evidence="1">
    <location>
        <begin position="394"/>
        <end position="404"/>
    </location>
</feature>
<name>A0A653CC81_CALMS</name>
<feature type="region of interest" description="Disordered" evidence="1">
    <location>
        <begin position="229"/>
        <end position="274"/>
    </location>
</feature>
<feature type="region of interest" description="Disordered" evidence="1">
    <location>
        <begin position="60"/>
        <end position="111"/>
    </location>
</feature>
<protein>
    <submittedName>
        <fullName evidence="2">Uncharacterized protein</fullName>
    </submittedName>
</protein>
<sequence>MDGSNQYESSTSSALDKSYNNDSVKENEKITQTTADTSSRNEPSIHSALDQLYYINRQNIDEPEVSKEPSKTIDTSSLYDSSTQFIQHPENEKRSKPGVEETVLDPSSSYESSTYSALDKLYYLDRQTEKEPKHSNKKGTSENDWTHYESSTHSTLEQLLAVNLQNTFDENSQTTTTESQPSTNFNLVTEETTIPVTYSQAIEYASQNIQNESSAVDNSISNNFINQNSNLNTSHITNSDTSSSTTTTEKPALILPKRNQRRGRRRYPTSEKSNKDVEFKNLLIEKLIERPYRAKDDYDYLRTVSNVYTTTLKTEDSLQGDEKQPTVLPVTENIPTVSSEANTVNEVFEPTSTPYIATTSSTTTTTVVASTSTTSSSTATPTLTSIVTEAPRTRSSRRRGRHRFTITEASSTPRNSKRRRRPTQEPRATTEVSTTTQTSEHSKHESEESQHQNTISFEAIQRLFDINGEAQDSPIEPASEVVVSTTETRGRTTEKNESQDIYNLLASSTSSTVGTIETSSAINELNLETVGTPNIPITESTDTHFNDKTVPEVTETVPPVHPPVEVYLTSFNPTTEATHITKKKQLKEEPTTPSAEWTSLERFISNIETNTRSVATDKEKIHRALGELNEGETDENGGGVKDVFSVNLFPKIESVEQSSKTVEATTVTVLEETTTEKFKYLYEMIPSILENVADDKKSTYFGELSTKSADTASSTESSKQAVETTTQKLIETLSDTTPESISVYTDSKIIVENDEPTKHDNGHKIILGIIEASAEPDSTTTTTAVENTTLSNYYPETTTPIEVPLSKAVETSTATTYNLDSSTVPPTPRIVVELESTSKHHHDDSRISDQFFDMGNFWENLHTPVDFSPHSPKYADRFGHGNQDQNAGASFPSGKVSHSTESIRQIADEIANLTKSVLDVASLTDTTSSLQNTTPDSSSSQIPTTLDFTTQSPSTTTQEVTTEYSFRRNGRRRGQRPTNARRNPESYQRHRHRFQTESFSSSQKAIKQLKTTSLTWWSKQPQKPPWSQVRDEDPQHVVGTFLRMLH</sequence>
<proteinExistence type="predicted"/>
<feature type="region of interest" description="Disordered" evidence="1">
    <location>
        <begin position="370"/>
        <end position="453"/>
    </location>
</feature>
<feature type="compositionally biased region" description="Basic and acidic residues" evidence="1">
    <location>
        <begin position="440"/>
        <end position="450"/>
    </location>
</feature>
<feature type="compositionally biased region" description="Polar residues" evidence="1">
    <location>
        <begin position="927"/>
        <end position="964"/>
    </location>
</feature>
<gene>
    <name evidence="2" type="ORF">CALMAC_LOCUS7379</name>
</gene>
<feature type="compositionally biased region" description="Polar residues" evidence="1">
    <location>
        <begin position="72"/>
        <end position="86"/>
    </location>
</feature>
<feature type="compositionally biased region" description="Basic residues" evidence="1">
    <location>
        <begin position="258"/>
        <end position="267"/>
    </location>
</feature>